<feature type="region of interest" description="Disordered" evidence="2">
    <location>
        <begin position="91"/>
        <end position="116"/>
    </location>
</feature>
<feature type="coiled-coil region" evidence="1">
    <location>
        <begin position="228"/>
        <end position="255"/>
    </location>
</feature>
<sequence>MSPTPEFGSYESSSNCSSQCSSPIPISHFPDHPIPSDEEEDEREDEVAMLRQQVALLIRCLEDEKKRRASEQHLMQTKIIELQGLIRGNEREDDEMHSSAVGAASPSIDSARESERLEHSKVRRWSVLGDGDESSPCGCSRQQADTSVEAAAKLQLTRLRARMHAIVIDTQRETQTLRAQLEGAKRIHNKREKQLTLETTIKVAALEQKHAVATTRLARQAINSGAQVEKLEAEKQELLASMQAQRERLEHLELALSGKRIVEASR</sequence>
<dbReference type="OMA" id="QHLMQTK"/>
<protein>
    <submittedName>
        <fullName evidence="3">Uncharacterized protein</fullName>
    </submittedName>
</protein>
<dbReference type="VEuPathDB" id="FungiDB:KRP22_12483"/>
<dbReference type="AlphaFoldDB" id="H3GSP9"/>
<organism evidence="3 4">
    <name type="scientific">Phytophthora ramorum</name>
    <name type="common">Sudden oak death agent</name>
    <dbReference type="NCBI Taxonomy" id="164328"/>
    <lineage>
        <taxon>Eukaryota</taxon>
        <taxon>Sar</taxon>
        <taxon>Stramenopiles</taxon>
        <taxon>Oomycota</taxon>
        <taxon>Peronosporomycetes</taxon>
        <taxon>Peronosporales</taxon>
        <taxon>Peronosporaceae</taxon>
        <taxon>Phytophthora</taxon>
    </lineage>
</organism>
<dbReference type="VEuPathDB" id="FungiDB:KRP23_13498"/>
<dbReference type="Proteomes" id="UP000005238">
    <property type="component" value="Unassembled WGS sequence"/>
</dbReference>
<keyword evidence="1" id="KW-0175">Coiled coil</keyword>
<feature type="compositionally biased region" description="Low complexity" evidence="2">
    <location>
        <begin position="12"/>
        <end position="27"/>
    </location>
</feature>
<reference evidence="4" key="1">
    <citation type="journal article" date="2006" name="Science">
        <title>Phytophthora genome sequences uncover evolutionary origins and mechanisms of pathogenesis.</title>
        <authorList>
            <person name="Tyler B.M."/>
            <person name="Tripathy S."/>
            <person name="Zhang X."/>
            <person name="Dehal P."/>
            <person name="Jiang R.H."/>
            <person name="Aerts A."/>
            <person name="Arredondo F.D."/>
            <person name="Baxter L."/>
            <person name="Bensasson D."/>
            <person name="Beynon J.L."/>
            <person name="Chapman J."/>
            <person name="Damasceno C.M."/>
            <person name="Dorrance A.E."/>
            <person name="Dou D."/>
            <person name="Dickerman A.W."/>
            <person name="Dubchak I.L."/>
            <person name="Garbelotto M."/>
            <person name="Gijzen M."/>
            <person name="Gordon S.G."/>
            <person name="Govers F."/>
            <person name="Grunwald N.J."/>
            <person name="Huang W."/>
            <person name="Ivors K.L."/>
            <person name="Jones R.W."/>
            <person name="Kamoun S."/>
            <person name="Krampis K."/>
            <person name="Lamour K.H."/>
            <person name="Lee M.K."/>
            <person name="McDonald W.H."/>
            <person name="Medina M."/>
            <person name="Meijer H.J."/>
            <person name="Nordberg E.K."/>
            <person name="Maclean D.J."/>
            <person name="Ospina-Giraldo M.D."/>
            <person name="Morris P.F."/>
            <person name="Phuntumart V."/>
            <person name="Putnam N.H."/>
            <person name="Rash S."/>
            <person name="Rose J.K."/>
            <person name="Sakihama Y."/>
            <person name="Salamov A.A."/>
            <person name="Savidor A."/>
            <person name="Scheuring C.F."/>
            <person name="Smith B.M."/>
            <person name="Sobral B.W."/>
            <person name="Terry A."/>
            <person name="Torto-Alalibo T.A."/>
            <person name="Win J."/>
            <person name="Xu Z."/>
            <person name="Zhang H."/>
            <person name="Grigoriev I.V."/>
            <person name="Rokhsar D.S."/>
            <person name="Boore J.L."/>
        </authorList>
    </citation>
    <scope>NUCLEOTIDE SEQUENCE [LARGE SCALE GENOMIC DNA]</scope>
    <source>
        <strain evidence="4">Pr102</strain>
    </source>
</reference>
<keyword evidence="4" id="KW-1185">Reference proteome</keyword>
<evidence type="ECO:0000256" key="1">
    <source>
        <dbReference type="SAM" id="Coils"/>
    </source>
</evidence>
<reference evidence="3" key="2">
    <citation type="submission" date="2015-06" db="UniProtKB">
        <authorList>
            <consortium name="EnsemblProtists"/>
        </authorList>
    </citation>
    <scope>IDENTIFICATION</scope>
    <source>
        <strain evidence="3">Pr102</strain>
    </source>
</reference>
<dbReference type="eggNOG" id="ENOG502STRP">
    <property type="taxonomic scope" value="Eukaryota"/>
</dbReference>
<evidence type="ECO:0000256" key="2">
    <source>
        <dbReference type="SAM" id="MobiDB-lite"/>
    </source>
</evidence>
<feature type="compositionally biased region" description="Acidic residues" evidence="2">
    <location>
        <begin position="36"/>
        <end position="46"/>
    </location>
</feature>
<accession>H3GSP9</accession>
<proteinExistence type="predicted"/>
<feature type="region of interest" description="Disordered" evidence="2">
    <location>
        <begin position="1"/>
        <end position="46"/>
    </location>
</feature>
<dbReference type="InParanoid" id="H3GSP9"/>
<evidence type="ECO:0000313" key="4">
    <source>
        <dbReference type="Proteomes" id="UP000005238"/>
    </source>
</evidence>
<dbReference type="EMBL" id="DS566042">
    <property type="status" value="NOT_ANNOTATED_CDS"/>
    <property type="molecule type" value="Genomic_DNA"/>
</dbReference>
<name>H3GSP9_PHYRM</name>
<evidence type="ECO:0000313" key="3">
    <source>
        <dbReference type="EnsemblProtists" id="Phyra80049"/>
    </source>
</evidence>
<dbReference type="HOGENOM" id="CLU_055366_0_0_1"/>
<dbReference type="EnsemblProtists" id="Phyra80049">
    <property type="protein sequence ID" value="Phyra80049"/>
    <property type="gene ID" value="Phyra80049"/>
</dbReference>